<name>A0AAD2FM70_9STRA</name>
<evidence type="ECO:0000259" key="2">
    <source>
        <dbReference type="Pfam" id="PF07727"/>
    </source>
</evidence>
<evidence type="ECO:0000256" key="1">
    <source>
        <dbReference type="SAM" id="MobiDB-lite"/>
    </source>
</evidence>
<dbReference type="Proteomes" id="UP001295423">
    <property type="component" value="Unassembled WGS sequence"/>
</dbReference>
<dbReference type="EMBL" id="CAKOGP040001302">
    <property type="protein sequence ID" value="CAJ1945010.1"/>
    <property type="molecule type" value="Genomic_DNA"/>
</dbReference>
<feature type="domain" description="Reverse transcriptase Ty1/copia-type" evidence="2">
    <location>
        <begin position="65"/>
        <end position="217"/>
    </location>
</feature>
<evidence type="ECO:0000313" key="4">
    <source>
        <dbReference type="Proteomes" id="UP001295423"/>
    </source>
</evidence>
<gene>
    <name evidence="3" type="ORF">CYCCA115_LOCUS9157</name>
</gene>
<evidence type="ECO:0000313" key="3">
    <source>
        <dbReference type="EMBL" id="CAJ1945010.1"/>
    </source>
</evidence>
<dbReference type="SUPFAM" id="SSF56672">
    <property type="entry name" value="DNA/RNA polymerases"/>
    <property type="match status" value="1"/>
</dbReference>
<feature type="region of interest" description="Disordered" evidence="1">
    <location>
        <begin position="222"/>
        <end position="256"/>
    </location>
</feature>
<dbReference type="AlphaFoldDB" id="A0AAD2FM70"/>
<reference evidence="3" key="1">
    <citation type="submission" date="2023-08" db="EMBL/GenBank/DDBJ databases">
        <authorList>
            <person name="Audoor S."/>
            <person name="Bilcke G."/>
        </authorList>
    </citation>
    <scope>NUCLEOTIDE SEQUENCE</scope>
</reference>
<dbReference type="InterPro" id="IPR013103">
    <property type="entry name" value="RVT_2"/>
</dbReference>
<sequence>MKESFPIEVADYAISKGIQDKPAFAWWIPHNVRKRKRFLGKVKSKYWERTSEGKRVLNGLDLQCADIQNAFLTAPAIEKCYLVAGPEFGEEEGKVFIVRRALYGLKSSSLAETLEDLGFSSSTADPDVWMRAAVKPDGEEYYVYTLCYVDDILCISMKAKEVMEGIGRIFKFKKGKIEPPKSYLGARLQKKTLDGHNMWTMSSYDYVVAAVKNVKETLKDSPKWKIPKNAPTPMTSADEPEMDGSSKLGQEDHTYF</sequence>
<keyword evidence="4" id="KW-1185">Reference proteome</keyword>
<protein>
    <recommendedName>
        <fullName evidence="2">Reverse transcriptase Ty1/copia-type domain-containing protein</fullName>
    </recommendedName>
</protein>
<proteinExistence type="predicted"/>
<comment type="caution">
    <text evidence="3">The sequence shown here is derived from an EMBL/GenBank/DDBJ whole genome shotgun (WGS) entry which is preliminary data.</text>
</comment>
<organism evidence="3 4">
    <name type="scientific">Cylindrotheca closterium</name>
    <dbReference type="NCBI Taxonomy" id="2856"/>
    <lineage>
        <taxon>Eukaryota</taxon>
        <taxon>Sar</taxon>
        <taxon>Stramenopiles</taxon>
        <taxon>Ochrophyta</taxon>
        <taxon>Bacillariophyta</taxon>
        <taxon>Bacillariophyceae</taxon>
        <taxon>Bacillariophycidae</taxon>
        <taxon>Bacillariales</taxon>
        <taxon>Bacillariaceae</taxon>
        <taxon>Cylindrotheca</taxon>
    </lineage>
</organism>
<dbReference type="Pfam" id="PF07727">
    <property type="entry name" value="RVT_2"/>
    <property type="match status" value="1"/>
</dbReference>
<dbReference type="InterPro" id="IPR043502">
    <property type="entry name" value="DNA/RNA_pol_sf"/>
</dbReference>
<accession>A0AAD2FM70</accession>